<gene>
    <name evidence="3" type="ORF">A2538_04270</name>
</gene>
<proteinExistence type="predicted"/>
<dbReference type="Pfam" id="PF00892">
    <property type="entry name" value="EamA"/>
    <property type="match status" value="2"/>
</dbReference>
<comment type="caution">
    <text evidence="3">The sequence shown here is derived from an EMBL/GenBank/DDBJ whole genome shotgun (WGS) entry which is preliminary data.</text>
</comment>
<dbReference type="InterPro" id="IPR000620">
    <property type="entry name" value="EamA_dom"/>
</dbReference>
<dbReference type="Proteomes" id="UP000178254">
    <property type="component" value="Unassembled WGS sequence"/>
</dbReference>
<keyword evidence="1" id="KW-0472">Membrane</keyword>
<dbReference type="STRING" id="1798709.A2538_04270"/>
<keyword evidence="1" id="KW-1133">Transmembrane helix</keyword>
<feature type="transmembrane region" description="Helical" evidence="1">
    <location>
        <begin position="30"/>
        <end position="49"/>
    </location>
</feature>
<feature type="transmembrane region" description="Helical" evidence="1">
    <location>
        <begin position="212"/>
        <end position="231"/>
    </location>
</feature>
<reference evidence="3 4" key="1">
    <citation type="journal article" date="2016" name="Nat. Commun.">
        <title>Thousands of microbial genomes shed light on interconnected biogeochemical processes in an aquifer system.</title>
        <authorList>
            <person name="Anantharaman K."/>
            <person name="Brown C.T."/>
            <person name="Hug L.A."/>
            <person name="Sharon I."/>
            <person name="Castelle C.J."/>
            <person name="Probst A.J."/>
            <person name="Thomas B.C."/>
            <person name="Singh A."/>
            <person name="Wilkins M.J."/>
            <person name="Karaoz U."/>
            <person name="Brodie E.L."/>
            <person name="Williams K.H."/>
            <person name="Hubbard S.S."/>
            <person name="Banfield J.F."/>
        </authorList>
    </citation>
    <scope>NUCLEOTIDE SEQUENCE [LARGE SCALE GENOMIC DNA]</scope>
</reference>
<dbReference type="Gene3D" id="1.10.3730.20">
    <property type="match status" value="1"/>
</dbReference>
<feature type="transmembrane region" description="Helical" evidence="1">
    <location>
        <begin position="149"/>
        <end position="168"/>
    </location>
</feature>
<feature type="transmembrane region" description="Helical" evidence="1">
    <location>
        <begin position="56"/>
        <end position="78"/>
    </location>
</feature>
<feature type="transmembrane region" description="Helical" evidence="1">
    <location>
        <begin position="117"/>
        <end position="137"/>
    </location>
</feature>
<evidence type="ECO:0000256" key="1">
    <source>
        <dbReference type="SAM" id="Phobius"/>
    </source>
</evidence>
<feature type="transmembrane region" description="Helical" evidence="1">
    <location>
        <begin position="268"/>
        <end position="285"/>
    </location>
</feature>
<evidence type="ECO:0000313" key="3">
    <source>
        <dbReference type="EMBL" id="OGH93640.1"/>
    </source>
</evidence>
<evidence type="ECO:0000259" key="2">
    <source>
        <dbReference type="Pfam" id="PF00892"/>
    </source>
</evidence>
<dbReference type="SUPFAM" id="SSF103481">
    <property type="entry name" value="Multidrug resistance efflux transporter EmrE"/>
    <property type="match status" value="2"/>
</dbReference>
<dbReference type="InterPro" id="IPR037185">
    <property type="entry name" value="EmrE-like"/>
</dbReference>
<dbReference type="PANTHER" id="PTHR22911:SF137">
    <property type="entry name" value="SOLUTE CARRIER FAMILY 35 MEMBER G2-RELATED"/>
    <property type="match status" value="1"/>
</dbReference>
<keyword evidence="1" id="KW-0812">Transmembrane</keyword>
<protein>
    <recommendedName>
        <fullName evidence="2">EamA domain-containing protein</fullName>
    </recommendedName>
</protein>
<organism evidence="3 4">
    <name type="scientific">Candidatus Magasanikbacteria bacterium RIFOXYD2_FULL_41_14</name>
    <dbReference type="NCBI Taxonomy" id="1798709"/>
    <lineage>
        <taxon>Bacteria</taxon>
        <taxon>Candidatus Magasanikiibacteriota</taxon>
    </lineage>
</organism>
<sequence>MGVLFALIALVCWGFGDFLIQKTTRRFGDWVVLFYIGAFGAIFIFPFIYKELPPLLFSSTGLLILIGASIVLTVAALFDFEAFKVGKLSVIEPINAFELPITALLASFILRERLNNWQIFFLFLVIFGIFLVSIRSWRGLKKVHLEKGVWLAIAATVGMGLSDFLVGVGGRQTSPLLVNWFLSIFAGGISLAYLLLTGRAREILYDFKNNKFVISVLMILDNVAWIAFAYSMLLIPIAIAGGISEGYTALTAGLGILVNKEKLRRHQFFGLVITIFAVIVLALVSE</sequence>
<feature type="domain" description="EamA" evidence="2">
    <location>
        <begin position="147"/>
        <end position="281"/>
    </location>
</feature>
<dbReference type="EMBL" id="MFRE01000025">
    <property type="protein sequence ID" value="OGH93640.1"/>
    <property type="molecule type" value="Genomic_DNA"/>
</dbReference>
<evidence type="ECO:0000313" key="4">
    <source>
        <dbReference type="Proteomes" id="UP000178254"/>
    </source>
</evidence>
<name>A0A1F6PC62_9BACT</name>
<dbReference type="PANTHER" id="PTHR22911">
    <property type="entry name" value="ACYL-MALONYL CONDENSING ENZYME-RELATED"/>
    <property type="match status" value="1"/>
</dbReference>
<accession>A0A1F6PC62</accession>
<dbReference type="GO" id="GO:0016020">
    <property type="term" value="C:membrane"/>
    <property type="evidence" value="ECO:0007669"/>
    <property type="project" value="InterPro"/>
</dbReference>
<dbReference type="AlphaFoldDB" id="A0A1F6PC62"/>
<feature type="transmembrane region" description="Helical" evidence="1">
    <location>
        <begin position="180"/>
        <end position="200"/>
    </location>
</feature>
<feature type="domain" description="EamA" evidence="2">
    <location>
        <begin position="1"/>
        <end position="133"/>
    </location>
</feature>